<reference evidence="1 2" key="1">
    <citation type="submission" date="2017-12" db="EMBL/GenBank/DDBJ databases">
        <title>Hemimetabolous genomes reveal molecular basis of termite eusociality.</title>
        <authorList>
            <person name="Harrison M.C."/>
            <person name="Jongepier E."/>
            <person name="Robertson H.M."/>
            <person name="Arning N."/>
            <person name="Bitard-Feildel T."/>
            <person name="Chao H."/>
            <person name="Childers C.P."/>
            <person name="Dinh H."/>
            <person name="Doddapaneni H."/>
            <person name="Dugan S."/>
            <person name="Gowin J."/>
            <person name="Greiner C."/>
            <person name="Han Y."/>
            <person name="Hu H."/>
            <person name="Hughes D.S.T."/>
            <person name="Huylmans A.-K."/>
            <person name="Kemena C."/>
            <person name="Kremer L.P.M."/>
            <person name="Lee S.L."/>
            <person name="Lopez-Ezquerra A."/>
            <person name="Mallet L."/>
            <person name="Monroy-Kuhn J.M."/>
            <person name="Moser A."/>
            <person name="Murali S.C."/>
            <person name="Muzny D.M."/>
            <person name="Otani S."/>
            <person name="Piulachs M.-D."/>
            <person name="Poelchau M."/>
            <person name="Qu J."/>
            <person name="Schaub F."/>
            <person name="Wada-Katsumata A."/>
            <person name="Worley K.C."/>
            <person name="Xie Q."/>
            <person name="Ylla G."/>
            <person name="Poulsen M."/>
            <person name="Gibbs R.A."/>
            <person name="Schal C."/>
            <person name="Richards S."/>
            <person name="Belles X."/>
            <person name="Korb J."/>
            <person name="Bornberg-Bauer E."/>
        </authorList>
    </citation>
    <scope>NUCLEOTIDE SEQUENCE [LARGE SCALE GENOMIC DNA]</scope>
    <source>
        <tissue evidence="1">Whole body</tissue>
    </source>
</reference>
<dbReference type="OrthoDB" id="7458135at2759"/>
<evidence type="ECO:0000313" key="1">
    <source>
        <dbReference type="EMBL" id="PNF38550.1"/>
    </source>
</evidence>
<gene>
    <name evidence="1" type="ORF">B7P43_G04020</name>
</gene>
<dbReference type="AlphaFoldDB" id="A0A2J7RCJ6"/>
<keyword evidence="2" id="KW-1185">Reference proteome</keyword>
<dbReference type="InParanoid" id="A0A2J7RCJ6"/>
<proteinExistence type="predicted"/>
<dbReference type="EMBL" id="NEVH01005885">
    <property type="protein sequence ID" value="PNF38550.1"/>
    <property type="molecule type" value="Genomic_DNA"/>
</dbReference>
<dbReference type="Proteomes" id="UP000235965">
    <property type="component" value="Unassembled WGS sequence"/>
</dbReference>
<comment type="caution">
    <text evidence="1">The sequence shown here is derived from an EMBL/GenBank/DDBJ whole genome shotgun (WGS) entry which is preliminary data.</text>
</comment>
<feature type="non-terminal residue" evidence="1">
    <location>
        <position position="132"/>
    </location>
</feature>
<protein>
    <submittedName>
        <fullName evidence="1">Uncharacterized protein</fullName>
    </submittedName>
</protein>
<sequence length="132" mass="14680">MVCLKKIYGDELLQLAILLSLLRVDPESYFGYDIPAVGVGIHDLTSGTSWAHAPAIIPHRMFVHHKNLDSILLNYEREVFEDLNALGRYNRIQTHNSDVTAYLLNIDGAIPSSSFETSGAGLPVETNNDRQV</sequence>
<name>A0A2J7RCJ6_9NEOP</name>
<dbReference type="STRING" id="105785.A0A2J7RCJ6"/>
<accession>A0A2J7RCJ6</accession>
<evidence type="ECO:0000313" key="2">
    <source>
        <dbReference type="Proteomes" id="UP000235965"/>
    </source>
</evidence>
<organism evidence="1 2">
    <name type="scientific">Cryptotermes secundus</name>
    <dbReference type="NCBI Taxonomy" id="105785"/>
    <lineage>
        <taxon>Eukaryota</taxon>
        <taxon>Metazoa</taxon>
        <taxon>Ecdysozoa</taxon>
        <taxon>Arthropoda</taxon>
        <taxon>Hexapoda</taxon>
        <taxon>Insecta</taxon>
        <taxon>Pterygota</taxon>
        <taxon>Neoptera</taxon>
        <taxon>Polyneoptera</taxon>
        <taxon>Dictyoptera</taxon>
        <taxon>Blattodea</taxon>
        <taxon>Blattoidea</taxon>
        <taxon>Termitoidae</taxon>
        <taxon>Kalotermitidae</taxon>
        <taxon>Cryptotermitinae</taxon>
        <taxon>Cryptotermes</taxon>
    </lineage>
</organism>